<organism evidence="6 7">
    <name type="scientific">Sulfobacillus benefaciens</name>
    <dbReference type="NCBI Taxonomy" id="453960"/>
    <lineage>
        <taxon>Bacteria</taxon>
        <taxon>Bacillati</taxon>
        <taxon>Bacillota</taxon>
        <taxon>Clostridia</taxon>
        <taxon>Eubacteriales</taxon>
        <taxon>Clostridiales Family XVII. Incertae Sedis</taxon>
        <taxon>Sulfobacillus</taxon>
    </lineage>
</organism>
<evidence type="ECO:0000256" key="2">
    <source>
        <dbReference type="ARBA" id="ARBA00022692"/>
    </source>
</evidence>
<keyword evidence="2 5" id="KW-0812">Transmembrane</keyword>
<dbReference type="AlphaFoldDB" id="A0A2T2XKV3"/>
<keyword evidence="4 5" id="KW-0472">Membrane</keyword>
<comment type="caution">
    <text evidence="6">The sequence shown here is derived from an EMBL/GenBank/DDBJ whole genome shotgun (WGS) entry which is preliminary data.</text>
</comment>
<evidence type="ECO:0000313" key="6">
    <source>
        <dbReference type="EMBL" id="PSR35120.1"/>
    </source>
</evidence>
<dbReference type="Proteomes" id="UP000242972">
    <property type="component" value="Unassembled WGS sequence"/>
</dbReference>
<dbReference type="PANTHER" id="PTHR31851">
    <property type="entry name" value="FE(2+)/MN(2+) TRANSPORTER PCL1"/>
    <property type="match status" value="1"/>
</dbReference>
<reference evidence="6 7" key="1">
    <citation type="journal article" date="2014" name="BMC Genomics">
        <title>Comparison of environmental and isolate Sulfobacillus genomes reveals diverse carbon, sulfur, nitrogen, and hydrogen metabolisms.</title>
        <authorList>
            <person name="Justice N.B."/>
            <person name="Norman A."/>
            <person name="Brown C.T."/>
            <person name="Singh A."/>
            <person name="Thomas B.C."/>
            <person name="Banfield J.F."/>
        </authorList>
    </citation>
    <scope>NUCLEOTIDE SEQUENCE [LARGE SCALE GENOMIC DNA]</scope>
    <source>
        <strain evidence="6">AMDSBA4</strain>
    </source>
</reference>
<feature type="transmembrane region" description="Helical" evidence="5">
    <location>
        <begin position="51"/>
        <end position="72"/>
    </location>
</feature>
<protein>
    <recommendedName>
        <fullName evidence="8">Iron transporter</fullName>
    </recommendedName>
</protein>
<evidence type="ECO:0000256" key="5">
    <source>
        <dbReference type="SAM" id="Phobius"/>
    </source>
</evidence>
<feature type="transmembrane region" description="Helical" evidence="5">
    <location>
        <begin position="151"/>
        <end position="175"/>
    </location>
</feature>
<accession>A0A2T2XKV3</accession>
<evidence type="ECO:0000256" key="3">
    <source>
        <dbReference type="ARBA" id="ARBA00022989"/>
    </source>
</evidence>
<dbReference type="GO" id="GO:0012505">
    <property type="term" value="C:endomembrane system"/>
    <property type="evidence" value="ECO:0007669"/>
    <property type="project" value="UniProtKB-SubCell"/>
</dbReference>
<sequence length="237" mass="25628">MSIAKTHSEQKIHTPAARSIREIVFGVNDGLVSITGLIVGVTASHMASHQILMAGLAAVMAATVAMGLGAYLSTAAQNEYFMAERSREVREVHEVPEEERREVEGIYRAQGFTREQIAMLTDHITADKERWVDFMMKEELGIPIDSLDHPWISAGIMALAVIVGSIPPIAPYMIFSNPQVALVWAIVLAMFTAFGLGIAKAIVAKTKWWKSGVQFVVVAGVAVVVGISAGHLLGHIL</sequence>
<dbReference type="GO" id="GO:0030026">
    <property type="term" value="P:intracellular manganese ion homeostasis"/>
    <property type="evidence" value="ECO:0007669"/>
    <property type="project" value="InterPro"/>
</dbReference>
<evidence type="ECO:0000256" key="1">
    <source>
        <dbReference type="ARBA" id="ARBA00004127"/>
    </source>
</evidence>
<comment type="subcellular location">
    <subcellularLocation>
        <location evidence="1">Endomembrane system</location>
        <topology evidence="1">Multi-pass membrane protein</topology>
    </subcellularLocation>
</comment>
<feature type="transmembrane region" description="Helical" evidence="5">
    <location>
        <begin position="181"/>
        <end position="203"/>
    </location>
</feature>
<evidence type="ECO:0000256" key="4">
    <source>
        <dbReference type="ARBA" id="ARBA00023136"/>
    </source>
</evidence>
<evidence type="ECO:0000313" key="7">
    <source>
        <dbReference type="Proteomes" id="UP000242972"/>
    </source>
</evidence>
<name>A0A2T2XKV3_9FIRM</name>
<evidence type="ECO:0008006" key="8">
    <source>
        <dbReference type="Google" id="ProtNLM"/>
    </source>
</evidence>
<gene>
    <name evidence="6" type="ORF">C7B46_02735</name>
</gene>
<feature type="transmembrane region" description="Helical" evidence="5">
    <location>
        <begin position="20"/>
        <end position="39"/>
    </location>
</feature>
<dbReference type="InterPro" id="IPR008217">
    <property type="entry name" value="Ccc1_fam"/>
</dbReference>
<dbReference type="EMBL" id="PXYW01000004">
    <property type="protein sequence ID" value="PSR35120.1"/>
    <property type="molecule type" value="Genomic_DNA"/>
</dbReference>
<proteinExistence type="predicted"/>
<dbReference type="Pfam" id="PF01988">
    <property type="entry name" value="VIT1"/>
    <property type="match status" value="1"/>
</dbReference>
<keyword evidence="3 5" id="KW-1133">Transmembrane helix</keyword>
<feature type="transmembrane region" description="Helical" evidence="5">
    <location>
        <begin position="215"/>
        <end position="234"/>
    </location>
</feature>
<dbReference type="GO" id="GO:0005384">
    <property type="term" value="F:manganese ion transmembrane transporter activity"/>
    <property type="evidence" value="ECO:0007669"/>
    <property type="project" value="InterPro"/>
</dbReference>